<feature type="region of interest" description="Disordered" evidence="2">
    <location>
        <begin position="1040"/>
        <end position="1071"/>
    </location>
</feature>
<keyword evidence="1" id="KW-0175">Coiled coil</keyword>
<dbReference type="EMBL" id="BGZK01001239">
    <property type="protein sequence ID" value="GBP75197.1"/>
    <property type="molecule type" value="Genomic_DNA"/>
</dbReference>
<evidence type="ECO:0000256" key="1">
    <source>
        <dbReference type="SAM" id="Coils"/>
    </source>
</evidence>
<sequence length="1071" mass="124442">MSQTKSSTESCSDSPCGEEEEYGEGQQSAWREEEGIIHEEEQQLHRETDEQVPCEQEEKVSSEEEELLSSLEDHELPPVEDQEFTMDEDLNGEISPVFTVESDHCECGGGDFEVCQHKETCYFYKIKRAVYEEKSLPKCLCKTTYRHEGDVCKCDPEVCSCEHLVGWRDMAKPTSLPPVLDASHPLMKKFQDTLRRFLERENEIARDEIFNLKEELRLNKETYSKNLETMYQNDHDTNQQRVMIAEYEKTLAKTTEEKMAMDQRVQELTAQYNKARYKLDQDITNEREANEELEALTQLCQQLEAWREDTAAEMSVTHRMSDKMRVERKMLAEEKRQLDMIVYALNNEVWRLESKLELFKKQLEIKQNEMDKVNDKVIAYAAELEDLELDKKRLVSLWNSVLVNIKQRDNVFDSVRTDYNALQDNYHTLLNNLEMTKKTVNEAMEEGRRLLMTEEKLLYDIANVTKAHDSEDAKRRTLETKHTQLTEALEMLDKDETLMTAENGTLNETLKSLQKEYDRKNAIKEKLENEILANLEECLLNDKAVEFMANGIKKMRELSRKQEIALMSIENQHAKMMLEIEVYRARQVDNAKKSADCTAMAEAKEREVRELEDLYEQNCTYITKKQRELDIMTKRYVALKEIFDMKTPQDRRIDEMEQQIRNLRARAEELQADWLRLQGHVVNMTSQHDKLVSDMNLVKKQTQICEQKLMQVTAECEAVANERAAVDRSLRDLRGRLEVLARNRKEVADRNQQAEKSNMAVTHEYVANLKDAENDILQLEEDIDNLEKEKINLSQELDRMQREALVWQRKGIQAVELKRQIKEAKSVEGEIGQMKSEIHKMTVRREQLQRVGEKLAEDLAQCIKRREFAMDKTRAAVAMERQQGPGAPTPQSQYRHRLRLAKADLARVTKEVNDSKAKIQMLQKEQECLDNEIVEIGELNAGLEEHVASLLRDGVDAERTKQWLLERVVRSQRLGAALSKAVQKNKTGVKKSTAVMMQELKEARAFNAAIRRIVDTMNDEYPFLQDRLAVISNTLNIFSPGNTPQFSDDEPAPEDDDSGADENVAEKPFCP</sequence>
<proteinExistence type="predicted"/>
<feature type="coiled-coil region" evidence="1">
    <location>
        <begin position="730"/>
        <end position="837"/>
    </location>
</feature>
<feature type="region of interest" description="Disordered" evidence="2">
    <location>
        <begin position="1"/>
        <end position="74"/>
    </location>
</feature>
<organism evidence="3 4">
    <name type="scientific">Eumeta variegata</name>
    <name type="common">Bagworm moth</name>
    <name type="synonym">Eumeta japonica</name>
    <dbReference type="NCBI Taxonomy" id="151549"/>
    <lineage>
        <taxon>Eukaryota</taxon>
        <taxon>Metazoa</taxon>
        <taxon>Ecdysozoa</taxon>
        <taxon>Arthropoda</taxon>
        <taxon>Hexapoda</taxon>
        <taxon>Insecta</taxon>
        <taxon>Pterygota</taxon>
        <taxon>Neoptera</taxon>
        <taxon>Endopterygota</taxon>
        <taxon>Lepidoptera</taxon>
        <taxon>Glossata</taxon>
        <taxon>Ditrysia</taxon>
        <taxon>Tineoidea</taxon>
        <taxon>Psychidae</taxon>
        <taxon>Oiketicinae</taxon>
        <taxon>Eumeta</taxon>
    </lineage>
</organism>
<dbReference type="PANTHER" id="PTHR16275:SF8">
    <property type="entry name" value="COILED-COIL DOMAIN-CONTAINING PROTEIN 40"/>
    <property type="match status" value="1"/>
</dbReference>
<evidence type="ECO:0000313" key="3">
    <source>
        <dbReference type="EMBL" id="GBP75197.1"/>
    </source>
</evidence>
<feature type="compositionally biased region" description="Basic and acidic residues" evidence="2">
    <location>
        <begin position="30"/>
        <end position="49"/>
    </location>
</feature>
<dbReference type="Proteomes" id="UP000299102">
    <property type="component" value="Unassembled WGS sequence"/>
</dbReference>
<evidence type="ECO:0000256" key="2">
    <source>
        <dbReference type="SAM" id="MobiDB-lite"/>
    </source>
</evidence>
<dbReference type="OrthoDB" id="188741at2759"/>
<dbReference type="GO" id="GO:0035082">
    <property type="term" value="P:axoneme assembly"/>
    <property type="evidence" value="ECO:0007669"/>
    <property type="project" value="InterPro"/>
</dbReference>
<protein>
    <submittedName>
        <fullName evidence="3">Coiled-coil domain-containing protein 40</fullName>
    </submittedName>
</protein>
<dbReference type="GO" id="GO:0005737">
    <property type="term" value="C:cytoplasm"/>
    <property type="evidence" value="ECO:0007669"/>
    <property type="project" value="TreeGrafter"/>
</dbReference>
<feature type="coiled-coil region" evidence="1">
    <location>
        <begin position="898"/>
        <end position="932"/>
    </location>
</feature>
<accession>A0A4C1YL97</accession>
<dbReference type="PANTHER" id="PTHR16275">
    <property type="entry name" value="COILED-COIL DOMAIN-CONTAINING PROTEIN 40"/>
    <property type="match status" value="1"/>
</dbReference>
<feature type="coiled-coil region" evidence="1">
    <location>
        <begin position="349"/>
        <end position="390"/>
    </location>
</feature>
<dbReference type="AlphaFoldDB" id="A0A4C1YL97"/>
<feature type="coiled-coil region" evidence="1">
    <location>
        <begin position="419"/>
        <end position="446"/>
    </location>
</feature>
<dbReference type="STRING" id="151549.A0A4C1YL97"/>
<feature type="compositionally biased region" description="Polar residues" evidence="2">
    <location>
        <begin position="1"/>
        <end position="13"/>
    </location>
</feature>
<feature type="compositionally biased region" description="Acidic residues" evidence="2">
    <location>
        <begin position="1047"/>
        <end position="1060"/>
    </location>
</feature>
<keyword evidence="4" id="KW-1185">Reference proteome</keyword>
<feature type="coiled-coil region" evidence="1">
    <location>
        <begin position="195"/>
        <end position="309"/>
    </location>
</feature>
<feature type="coiled-coil region" evidence="1">
    <location>
        <begin position="475"/>
        <end position="530"/>
    </location>
</feature>
<dbReference type="InterPro" id="IPR037386">
    <property type="entry name" value="CCDC40"/>
</dbReference>
<reference evidence="3 4" key="1">
    <citation type="journal article" date="2019" name="Commun. Biol.">
        <title>The bagworm genome reveals a unique fibroin gene that provides high tensile strength.</title>
        <authorList>
            <person name="Kono N."/>
            <person name="Nakamura H."/>
            <person name="Ohtoshi R."/>
            <person name="Tomita M."/>
            <person name="Numata K."/>
            <person name="Arakawa K."/>
        </authorList>
    </citation>
    <scope>NUCLEOTIDE SEQUENCE [LARGE SCALE GENOMIC DNA]</scope>
</reference>
<evidence type="ECO:0000313" key="4">
    <source>
        <dbReference type="Proteomes" id="UP000299102"/>
    </source>
</evidence>
<comment type="caution">
    <text evidence="3">The sequence shown here is derived from an EMBL/GenBank/DDBJ whole genome shotgun (WGS) entry which is preliminary data.</text>
</comment>
<name>A0A4C1YL97_EUMVA</name>
<gene>
    <name evidence="3" type="primary">Ccdc40</name>
    <name evidence="3" type="ORF">EVAR_88803_1</name>
</gene>